<dbReference type="AlphaFoldDB" id="A0A8H7QRX9"/>
<keyword evidence="4" id="KW-0547">Nucleotide-binding</keyword>
<dbReference type="Proteomes" id="UP000603453">
    <property type="component" value="Unassembled WGS sequence"/>
</dbReference>
<keyword evidence="2" id="KW-0723">Serine/threonine-protein kinase</keyword>
<sequence length="305" mass="34742">MEGTFGFIEKRIIGNGSFLAYKTYNKSHGKLVQQHYRRELWALKHLNITSKDSSVQNHVVHLIDNQETSTCYHLIFPFYSSTLLAHATKKNQALALDFVKQISKGLAYLHSNNIIHCDLSPSNILIDELSGCMVICDFGCAHPNSNSLTDTTEEIGTRYYKAPEHLFGSKKYAPSTDIWSLGSIYAELLFGYPIFAGETDIEQVGRIIGRLGKPSDKVEKEEMSDYPDTNKLMFFSCASSDDESDFDFESDDEEMILVKANRKPLKQLMQEENLSETEQNLVVRILTWSTKERMSLPEIIFLIQQ</sequence>
<evidence type="ECO:0000313" key="10">
    <source>
        <dbReference type="Proteomes" id="UP000603453"/>
    </source>
</evidence>
<evidence type="ECO:0000313" key="9">
    <source>
        <dbReference type="EMBL" id="KAG2196648.1"/>
    </source>
</evidence>
<evidence type="ECO:0000256" key="2">
    <source>
        <dbReference type="ARBA" id="ARBA00022527"/>
    </source>
</evidence>
<dbReference type="GO" id="GO:0004674">
    <property type="term" value="F:protein serine/threonine kinase activity"/>
    <property type="evidence" value="ECO:0007669"/>
    <property type="project" value="UniProtKB-KW"/>
</dbReference>
<evidence type="ECO:0000256" key="6">
    <source>
        <dbReference type="ARBA" id="ARBA00022840"/>
    </source>
</evidence>
<dbReference type="Gene3D" id="3.30.200.20">
    <property type="entry name" value="Phosphorylase Kinase, domain 1"/>
    <property type="match status" value="1"/>
</dbReference>
<comment type="caution">
    <text evidence="9">The sequence shown here is derived from an EMBL/GenBank/DDBJ whole genome shotgun (WGS) entry which is preliminary data.</text>
</comment>
<feature type="domain" description="Protein kinase" evidence="8">
    <location>
        <begin position="1"/>
        <end position="305"/>
    </location>
</feature>
<dbReference type="Pfam" id="PF00069">
    <property type="entry name" value="Pkinase"/>
    <property type="match status" value="1"/>
</dbReference>
<evidence type="ECO:0000259" key="8">
    <source>
        <dbReference type="PROSITE" id="PS50011"/>
    </source>
</evidence>
<dbReference type="EMBL" id="JAEPRD010000142">
    <property type="protein sequence ID" value="KAG2196648.1"/>
    <property type="molecule type" value="Genomic_DNA"/>
</dbReference>
<dbReference type="GO" id="GO:0005524">
    <property type="term" value="F:ATP binding"/>
    <property type="evidence" value="ECO:0007669"/>
    <property type="project" value="UniProtKB-KW"/>
</dbReference>
<comment type="subcellular location">
    <subcellularLocation>
        <location evidence="1">Nucleus</location>
    </subcellularLocation>
</comment>
<keyword evidence="10" id="KW-1185">Reference proteome</keyword>
<protein>
    <recommendedName>
        <fullName evidence="8">Protein kinase domain-containing protein</fullName>
    </recommendedName>
</protein>
<dbReference type="GO" id="GO:0005634">
    <property type="term" value="C:nucleus"/>
    <property type="evidence" value="ECO:0007669"/>
    <property type="project" value="UniProtKB-SubCell"/>
</dbReference>
<evidence type="ECO:0000256" key="1">
    <source>
        <dbReference type="ARBA" id="ARBA00004123"/>
    </source>
</evidence>
<dbReference type="InterPro" id="IPR011009">
    <property type="entry name" value="Kinase-like_dom_sf"/>
</dbReference>
<keyword evidence="6" id="KW-0067">ATP-binding</keyword>
<evidence type="ECO:0000256" key="3">
    <source>
        <dbReference type="ARBA" id="ARBA00022679"/>
    </source>
</evidence>
<organism evidence="9 10">
    <name type="scientific">Mucor saturninus</name>
    <dbReference type="NCBI Taxonomy" id="64648"/>
    <lineage>
        <taxon>Eukaryota</taxon>
        <taxon>Fungi</taxon>
        <taxon>Fungi incertae sedis</taxon>
        <taxon>Mucoromycota</taxon>
        <taxon>Mucoromycotina</taxon>
        <taxon>Mucoromycetes</taxon>
        <taxon>Mucorales</taxon>
        <taxon>Mucorineae</taxon>
        <taxon>Mucoraceae</taxon>
        <taxon>Mucor</taxon>
    </lineage>
</organism>
<dbReference type="InterPro" id="IPR008266">
    <property type="entry name" value="Tyr_kinase_AS"/>
</dbReference>
<evidence type="ECO:0000256" key="4">
    <source>
        <dbReference type="ARBA" id="ARBA00022741"/>
    </source>
</evidence>
<proteinExistence type="predicted"/>
<dbReference type="SUPFAM" id="SSF56112">
    <property type="entry name" value="Protein kinase-like (PK-like)"/>
    <property type="match status" value="1"/>
</dbReference>
<gene>
    <name evidence="9" type="ORF">INT47_012107</name>
</gene>
<dbReference type="FunFam" id="1.10.510.10:FF:000624">
    <property type="entry name" value="Mitogen-activated protein kinase"/>
    <property type="match status" value="1"/>
</dbReference>
<reference evidence="9" key="1">
    <citation type="submission" date="2020-12" db="EMBL/GenBank/DDBJ databases">
        <title>Metabolic potential, ecology and presence of endohyphal bacteria is reflected in genomic diversity of Mucoromycotina.</title>
        <authorList>
            <person name="Muszewska A."/>
            <person name="Okrasinska A."/>
            <person name="Steczkiewicz K."/>
            <person name="Drgas O."/>
            <person name="Orlowska M."/>
            <person name="Perlinska-Lenart U."/>
            <person name="Aleksandrzak-Piekarczyk T."/>
            <person name="Szatraj K."/>
            <person name="Zielenkiewicz U."/>
            <person name="Pilsyk S."/>
            <person name="Malc E."/>
            <person name="Mieczkowski P."/>
            <person name="Kruszewska J.S."/>
            <person name="Biernat P."/>
            <person name="Pawlowska J."/>
        </authorList>
    </citation>
    <scope>NUCLEOTIDE SEQUENCE</scope>
    <source>
        <strain evidence="9">WA0000017839</strain>
    </source>
</reference>
<keyword evidence="5" id="KW-0418">Kinase</keyword>
<evidence type="ECO:0000256" key="5">
    <source>
        <dbReference type="ARBA" id="ARBA00022777"/>
    </source>
</evidence>
<dbReference type="PROSITE" id="PS00109">
    <property type="entry name" value="PROTEIN_KINASE_TYR"/>
    <property type="match status" value="1"/>
</dbReference>
<name>A0A8H7QRX9_9FUNG</name>
<accession>A0A8H7QRX9</accession>
<keyword evidence="7" id="KW-0539">Nucleus</keyword>
<dbReference type="InterPro" id="IPR000719">
    <property type="entry name" value="Prot_kinase_dom"/>
</dbReference>
<dbReference type="PROSITE" id="PS50011">
    <property type="entry name" value="PROTEIN_KINASE_DOM"/>
    <property type="match status" value="1"/>
</dbReference>
<dbReference type="Gene3D" id="1.10.510.10">
    <property type="entry name" value="Transferase(Phosphotransferase) domain 1"/>
    <property type="match status" value="1"/>
</dbReference>
<evidence type="ECO:0000256" key="7">
    <source>
        <dbReference type="ARBA" id="ARBA00023242"/>
    </source>
</evidence>
<dbReference type="PANTHER" id="PTHR24055">
    <property type="entry name" value="MITOGEN-ACTIVATED PROTEIN KINASE"/>
    <property type="match status" value="1"/>
</dbReference>
<keyword evidence="3" id="KW-0808">Transferase</keyword>
<dbReference type="OrthoDB" id="413582at2759"/>
<dbReference type="InterPro" id="IPR050117">
    <property type="entry name" value="MAPK"/>
</dbReference>